<dbReference type="CDD" id="cd07817">
    <property type="entry name" value="SRPBCC_8"/>
    <property type="match status" value="1"/>
</dbReference>
<accession>A9NTJ7</accession>
<evidence type="ECO:0000259" key="1">
    <source>
        <dbReference type="Pfam" id="PF03364"/>
    </source>
</evidence>
<dbReference type="OMA" id="TRIPNWM"/>
<dbReference type="InterPro" id="IPR005031">
    <property type="entry name" value="COQ10_START"/>
</dbReference>
<dbReference type="SUPFAM" id="SSF55961">
    <property type="entry name" value="Bet v1-like"/>
    <property type="match status" value="1"/>
</dbReference>
<protein>
    <recommendedName>
        <fullName evidence="1">Coenzyme Q-binding protein COQ10 START domain-containing protein</fullName>
    </recommendedName>
</protein>
<evidence type="ECO:0000313" key="2">
    <source>
        <dbReference type="EMBL" id="ABK23958.1"/>
    </source>
</evidence>
<sequence>MGASGVLVINIALPSAKTTFYRPSISKYDVSYQNWTRGSCRILSPGQASPCHKQRSSRWGLVSTNRRRPTTMAWQDITARVEVDAPLSVAWELWSDREGVNRWMPWIASIKILKDQPELSEWTLKYNAFGKDLEFSWLARNLQPIRYQKIHWRSLDGLPNRGAVRFYPRGSTSCGVELTISYEVPELLAGVASGLSPLVERILRNDLERFAVFAKDYQLKSSRK</sequence>
<reference evidence="2" key="1">
    <citation type="journal article" date="2008" name="BMC Genomics">
        <title>A conifer genomics resource of 200,000 spruce (Picea spp.) ESTs and 6,464 high-quality, sequence-finished full-length cDNAs for Sitka spruce (Picea sitchensis).</title>
        <authorList>
            <person name="Ralph S.G."/>
            <person name="Chun H.J."/>
            <person name="Kolosova N."/>
            <person name="Cooper D."/>
            <person name="Oddy C."/>
            <person name="Ritland C.E."/>
            <person name="Kirkpatrick R."/>
            <person name="Moore R."/>
            <person name="Barber S."/>
            <person name="Holt R.A."/>
            <person name="Jones S.J."/>
            <person name="Marra M.A."/>
            <person name="Douglas C.J."/>
            <person name="Ritland K."/>
            <person name="Bohlmann J."/>
        </authorList>
    </citation>
    <scope>NUCLEOTIDE SEQUENCE</scope>
    <source>
        <tissue evidence="2">Green portion of the leader tissue</tissue>
    </source>
</reference>
<dbReference type="InterPro" id="IPR023393">
    <property type="entry name" value="START-like_dom_sf"/>
</dbReference>
<dbReference type="EMBL" id="EF084646">
    <property type="protein sequence ID" value="ABK23958.1"/>
    <property type="molecule type" value="mRNA"/>
</dbReference>
<organism evidence="2">
    <name type="scientific">Picea sitchensis</name>
    <name type="common">Sitka spruce</name>
    <name type="synonym">Pinus sitchensis</name>
    <dbReference type="NCBI Taxonomy" id="3332"/>
    <lineage>
        <taxon>Eukaryota</taxon>
        <taxon>Viridiplantae</taxon>
        <taxon>Streptophyta</taxon>
        <taxon>Embryophyta</taxon>
        <taxon>Tracheophyta</taxon>
        <taxon>Spermatophyta</taxon>
        <taxon>Pinopsida</taxon>
        <taxon>Pinidae</taxon>
        <taxon>Conifers I</taxon>
        <taxon>Pinales</taxon>
        <taxon>Pinaceae</taxon>
        <taxon>Picea</taxon>
    </lineage>
</organism>
<dbReference type="PANTHER" id="PTHR33824:SF7">
    <property type="entry name" value="POLYKETIDE CYCLASE_DEHYDRASE AND LIPID TRANSPORT SUPERFAMILY PROTEIN"/>
    <property type="match status" value="1"/>
</dbReference>
<dbReference type="InterPro" id="IPR047137">
    <property type="entry name" value="ORF3"/>
</dbReference>
<dbReference type="Gene3D" id="3.30.530.20">
    <property type="match status" value="1"/>
</dbReference>
<name>A9NTJ7_PICSI</name>
<dbReference type="Pfam" id="PF03364">
    <property type="entry name" value="Polyketide_cyc"/>
    <property type="match status" value="1"/>
</dbReference>
<dbReference type="AlphaFoldDB" id="A9NTJ7"/>
<feature type="domain" description="Coenzyme Q-binding protein COQ10 START" evidence="1">
    <location>
        <begin position="83"/>
        <end position="190"/>
    </location>
</feature>
<dbReference type="PANTHER" id="PTHR33824">
    <property type="entry name" value="POLYKETIDE CYCLASE/DEHYDRASE AND LIPID TRANSPORT SUPERFAMILY PROTEIN"/>
    <property type="match status" value="1"/>
</dbReference>
<proteinExistence type="evidence at transcript level"/>